<feature type="compositionally biased region" description="Basic and acidic residues" evidence="1">
    <location>
        <begin position="795"/>
        <end position="804"/>
    </location>
</feature>
<name>A0A1J8QDD1_9AGAM</name>
<gene>
    <name evidence="2" type="ORF">AZE42_02815</name>
</gene>
<evidence type="ECO:0008006" key="4">
    <source>
        <dbReference type="Google" id="ProtNLM"/>
    </source>
</evidence>
<protein>
    <recommendedName>
        <fullName evidence="4">Anaphase-promoting complex subunit 5</fullName>
    </recommendedName>
</protein>
<feature type="compositionally biased region" description="Basic and acidic residues" evidence="1">
    <location>
        <begin position="343"/>
        <end position="356"/>
    </location>
</feature>
<reference evidence="2 3" key="1">
    <citation type="submission" date="2016-03" db="EMBL/GenBank/DDBJ databases">
        <title>Comparative genomics of the ectomycorrhizal sister species Rhizopogon vinicolor and Rhizopogon vesiculosus (Basidiomycota: Boletales) reveals a divergence of the mating type B locus.</title>
        <authorList>
            <person name="Mujic A.B."/>
            <person name="Kuo A."/>
            <person name="Tritt A."/>
            <person name="Lipzen A."/>
            <person name="Chen C."/>
            <person name="Johnson J."/>
            <person name="Sharma A."/>
            <person name="Barry K."/>
            <person name="Grigoriev I.V."/>
            <person name="Spatafora J.W."/>
        </authorList>
    </citation>
    <scope>NUCLEOTIDE SEQUENCE [LARGE SCALE GENOMIC DNA]</scope>
    <source>
        <strain evidence="2 3">AM-OR11-056</strain>
    </source>
</reference>
<sequence>MGDSNPRPMKRQRTYTVSPSQTQASSSLSPPPQSSQPSPAPALRPLPPAILLLALPGLLAHPPTHPDFGFSLFISLRALRQCLALPALAPDVECCAWTNLAEVGMRVMENGFCAAEAGCDWAMGIDAEVEKALSKGLLIAHKHPSLRPLRHHLTLLHAHFSFTFPSSSTSPKFALALLRRLIASFVPTDSPATVYASHLALITQMSTSPSTTGPGPGANFSPTPLRAPALQATLFAIDTLTTLAQKNHHPRIIALAHVIRLRVLFRAGAWSQVGAALDMAEAVLGLIFDNQKENHAKGIVGAKGDAKAEGNVLPRWSSITASDVHALSREYSQVLISSNSNKNEAKPEEESTHSDPAHSSLATHTLLSGSIFFTFSGNIRAAEQRLVALHALVDSGALQGFKDGIVQIPLPPHPPLAVQTTHPLILLPLAFLVSATAKRDPVGRNPKRRLWAEAGLGIIDGAIEDIDLPLWASIADRDEIVQRMARLKADLLCELVAISIQRSEFDTAEVHLNALLSLTDASDLFHSYSARITLHTAHLAHALGDTERAGACYRVARAVDDELNTGAGFVGVAACAGEALLRIGLHAQVHGDNPEVNEDTSDWLDSETHALAKSAIQRCHGMGGIFEAVGKTVQAAVAGARGEIVGAKSYLKSALSLSTLAGENHLRALLLAQVGAQYLHTAPLHAMETLAVCETLGAGMGAKQKEVVGENGKGKEKEKVNAEGRHEPIGNAPLRLWVGERFLAVLAEIFKRANKPHRVAKQEAYNAVYRGAVEGMKGRARWSSVTDSGVEGQSAEEKDIKMQDADPVGEMYVPAPTPEVSKRREL</sequence>
<evidence type="ECO:0000313" key="2">
    <source>
        <dbReference type="EMBL" id="OJA19662.1"/>
    </source>
</evidence>
<feature type="region of interest" description="Disordered" evidence="1">
    <location>
        <begin position="784"/>
        <end position="826"/>
    </location>
</feature>
<organism evidence="2 3">
    <name type="scientific">Rhizopogon vesiculosus</name>
    <dbReference type="NCBI Taxonomy" id="180088"/>
    <lineage>
        <taxon>Eukaryota</taxon>
        <taxon>Fungi</taxon>
        <taxon>Dikarya</taxon>
        <taxon>Basidiomycota</taxon>
        <taxon>Agaricomycotina</taxon>
        <taxon>Agaricomycetes</taxon>
        <taxon>Agaricomycetidae</taxon>
        <taxon>Boletales</taxon>
        <taxon>Suillineae</taxon>
        <taxon>Rhizopogonaceae</taxon>
        <taxon>Rhizopogon</taxon>
    </lineage>
</organism>
<dbReference type="Proteomes" id="UP000183567">
    <property type="component" value="Unassembled WGS sequence"/>
</dbReference>
<evidence type="ECO:0000313" key="3">
    <source>
        <dbReference type="Proteomes" id="UP000183567"/>
    </source>
</evidence>
<accession>A0A1J8QDD1</accession>
<feature type="region of interest" description="Disordered" evidence="1">
    <location>
        <begin position="1"/>
        <end position="41"/>
    </location>
</feature>
<dbReference type="EMBL" id="LVVM01000940">
    <property type="protein sequence ID" value="OJA19662.1"/>
    <property type="molecule type" value="Genomic_DNA"/>
</dbReference>
<dbReference type="STRING" id="180088.A0A1J8QDD1"/>
<dbReference type="OrthoDB" id="5565328at2759"/>
<proteinExistence type="predicted"/>
<keyword evidence="3" id="KW-1185">Reference proteome</keyword>
<feature type="region of interest" description="Disordered" evidence="1">
    <location>
        <begin position="339"/>
        <end position="359"/>
    </location>
</feature>
<feature type="compositionally biased region" description="Low complexity" evidence="1">
    <location>
        <begin position="18"/>
        <end position="28"/>
    </location>
</feature>
<evidence type="ECO:0000256" key="1">
    <source>
        <dbReference type="SAM" id="MobiDB-lite"/>
    </source>
</evidence>
<dbReference type="AlphaFoldDB" id="A0A1J8QDD1"/>
<comment type="caution">
    <text evidence="2">The sequence shown here is derived from an EMBL/GenBank/DDBJ whole genome shotgun (WGS) entry which is preliminary data.</text>
</comment>
<feature type="compositionally biased region" description="Pro residues" evidence="1">
    <location>
        <begin position="29"/>
        <end position="41"/>
    </location>
</feature>